<comment type="caution">
    <text evidence="1">The sequence shown here is derived from an EMBL/GenBank/DDBJ whole genome shotgun (WGS) entry which is preliminary data.</text>
</comment>
<dbReference type="AlphaFoldDB" id="A0A024GCP4"/>
<gene>
    <name evidence="1" type="ORF">BN9_050850</name>
</gene>
<dbReference type="Proteomes" id="UP000053237">
    <property type="component" value="Unassembled WGS sequence"/>
</dbReference>
<protein>
    <submittedName>
        <fullName evidence="1">Uncharacterized protein</fullName>
    </submittedName>
</protein>
<accession>A0A024GCP4</accession>
<reference evidence="1 2" key="1">
    <citation type="submission" date="2012-05" db="EMBL/GenBank/DDBJ databases">
        <title>Recombination and specialization in a pathogen metapopulation.</title>
        <authorList>
            <person name="Gardiner A."/>
            <person name="Kemen E."/>
            <person name="Schultz-Larsen T."/>
            <person name="MacLean D."/>
            <person name="Van Oosterhout C."/>
            <person name="Jones J.D.G."/>
        </authorList>
    </citation>
    <scope>NUCLEOTIDE SEQUENCE [LARGE SCALE GENOMIC DNA]</scope>
    <source>
        <strain evidence="1 2">Ac Nc2</strain>
    </source>
</reference>
<dbReference type="InParanoid" id="A0A024GCP4"/>
<keyword evidence="2" id="KW-1185">Reference proteome</keyword>
<sequence>MISVSPSLLFYNLAYLRILLSIRGGGKLSSANFSEVSGNNSHLPRINNASRSNLLSKIVHSFIAHS</sequence>
<organism evidence="1 2">
    <name type="scientific">Albugo candida</name>
    <dbReference type="NCBI Taxonomy" id="65357"/>
    <lineage>
        <taxon>Eukaryota</taxon>
        <taxon>Sar</taxon>
        <taxon>Stramenopiles</taxon>
        <taxon>Oomycota</taxon>
        <taxon>Peronosporomycetes</taxon>
        <taxon>Albuginales</taxon>
        <taxon>Albuginaceae</taxon>
        <taxon>Albugo</taxon>
    </lineage>
</organism>
<evidence type="ECO:0000313" key="2">
    <source>
        <dbReference type="Proteomes" id="UP000053237"/>
    </source>
</evidence>
<proteinExistence type="predicted"/>
<dbReference type="EMBL" id="CAIX01000066">
    <property type="protein sequence ID" value="CCI44301.1"/>
    <property type="molecule type" value="Genomic_DNA"/>
</dbReference>
<name>A0A024GCP4_9STRA</name>
<evidence type="ECO:0000313" key="1">
    <source>
        <dbReference type="EMBL" id="CCI44301.1"/>
    </source>
</evidence>